<comment type="caution">
    <text evidence="2">The sequence shown here is derived from an EMBL/GenBank/DDBJ whole genome shotgun (WGS) entry which is preliminary data.</text>
</comment>
<proteinExistence type="predicted"/>
<organism evidence="2 3">
    <name type="scientific">Paragemmobacter kunshanensis</name>
    <dbReference type="NCBI Taxonomy" id="2583234"/>
    <lineage>
        <taxon>Bacteria</taxon>
        <taxon>Pseudomonadati</taxon>
        <taxon>Pseudomonadota</taxon>
        <taxon>Alphaproteobacteria</taxon>
        <taxon>Rhodobacterales</taxon>
        <taxon>Paracoccaceae</taxon>
        <taxon>Paragemmobacter</taxon>
    </lineage>
</organism>
<keyword evidence="3" id="KW-1185">Reference proteome</keyword>
<evidence type="ECO:0000256" key="1">
    <source>
        <dbReference type="SAM" id="SignalP"/>
    </source>
</evidence>
<sequence length="179" mass="19265">MQAQRRFPAIAMAMVLTLAACGSGDKVPSLMNVRSTSAGPDEFGIVPPKPLEMPEDIAALPEPTPGGLNRTDRDPQAEAVAALGGNLGAREGVNSAHSGLYAYAARYGVTSGIRQTLAAEDLEYRRKNDGRLLERIFNVNVYFKAYKPMSLDQQAELWRWRRAGVATPSAPPPQPGEDG</sequence>
<dbReference type="InterPro" id="IPR021395">
    <property type="entry name" value="DUF3035"/>
</dbReference>
<protein>
    <submittedName>
        <fullName evidence="2">DUF3035 domain-containing protein</fullName>
    </submittedName>
</protein>
<keyword evidence="1" id="KW-0732">Signal</keyword>
<dbReference type="Proteomes" id="UP000474758">
    <property type="component" value="Unassembled WGS sequence"/>
</dbReference>
<reference evidence="2 3" key="1">
    <citation type="submission" date="2020-02" db="EMBL/GenBank/DDBJ databases">
        <title>Rhodobacter translucens sp. nov., a novel bacterium isolated from activated sludge.</title>
        <authorList>
            <person name="Liu J."/>
        </authorList>
    </citation>
    <scope>NUCLEOTIDE SEQUENCE [LARGE SCALE GENOMIC DNA]</scope>
    <source>
        <strain evidence="2 3">HX-7-19</strain>
    </source>
</reference>
<dbReference type="AlphaFoldDB" id="A0A6M1U6V8"/>
<feature type="signal peptide" evidence="1">
    <location>
        <begin position="1"/>
        <end position="22"/>
    </location>
</feature>
<dbReference type="Pfam" id="PF11233">
    <property type="entry name" value="DUF3035"/>
    <property type="match status" value="1"/>
</dbReference>
<evidence type="ECO:0000313" key="2">
    <source>
        <dbReference type="EMBL" id="NGQ89531.1"/>
    </source>
</evidence>
<name>A0A6M1U6V8_9RHOB</name>
<evidence type="ECO:0000313" key="3">
    <source>
        <dbReference type="Proteomes" id="UP000474758"/>
    </source>
</evidence>
<dbReference type="EMBL" id="JAALFE010000001">
    <property type="protein sequence ID" value="NGQ89531.1"/>
    <property type="molecule type" value="Genomic_DNA"/>
</dbReference>
<dbReference type="PROSITE" id="PS51257">
    <property type="entry name" value="PROKAR_LIPOPROTEIN"/>
    <property type="match status" value="1"/>
</dbReference>
<dbReference type="RefSeq" id="WP_165046622.1">
    <property type="nucleotide sequence ID" value="NZ_JAALFE010000001.1"/>
</dbReference>
<feature type="chain" id="PRO_5027017557" evidence="1">
    <location>
        <begin position="23"/>
        <end position="179"/>
    </location>
</feature>
<accession>A0A6M1U6V8</accession>
<gene>
    <name evidence="2" type="ORF">G5V65_01380</name>
</gene>